<dbReference type="AlphaFoldDB" id="A0A6A7AKI1"/>
<protein>
    <recommendedName>
        <fullName evidence="5">PH domain-containing protein</fullName>
    </recommendedName>
</protein>
<dbReference type="OrthoDB" id="3794564at2759"/>
<sequence length="239" mass="26583">MGGTRPNSRKLTNFNILLLDVRICLGEDYVYYEECVVAIATAAARKEDASAWYEQLERVVDGITPLAISHSGVLFLLGRRGEAPLTNMPPPPLPQRKSPATMDKVTPSPAPSANVAELDAKHAPAVGLKNPEEDLFLFNDPAFRSEVEDFFGIKASANVIPDHHRARQPSFNTDASYYNAYNFLSSYKPADDDLQIFRERAATTPTVQNNVLTDERDRAKRDTEWQQMMQQVNAEAAGL</sequence>
<keyword evidence="2" id="KW-0732">Signal</keyword>
<feature type="signal peptide" evidence="2">
    <location>
        <begin position="1"/>
        <end position="26"/>
    </location>
</feature>
<evidence type="ECO:0000313" key="4">
    <source>
        <dbReference type="Proteomes" id="UP000799424"/>
    </source>
</evidence>
<feature type="region of interest" description="Disordered" evidence="1">
    <location>
        <begin position="85"/>
        <end position="112"/>
    </location>
</feature>
<feature type="chain" id="PRO_5025563528" description="PH domain-containing protein" evidence="2">
    <location>
        <begin position="27"/>
        <end position="239"/>
    </location>
</feature>
<name>A0A6A7AKI1_9PLEO</name>
<gene>
    <name evidence="3" type="ORF">CC86DRAFT_278145</name>
</gene>
<reference evidence="3" key="1">
    <citation type="journal article" date="2020" name="Stud. Mycol.">
        <title>101 Dothideomycetes genomes: a test case for predicting lifestyles and emergence of pathogens.</title>
        <authorList>
            <person name="Haridas S."/>
            <person name="Albert R."/>
            <person name="Binder M."/>
            <person name="Bloem J."/>
            <person name="Labutti K."/>
            <person name="Salamov A."/>
            <person name="Andreopoulos B."/>
            <person name="Baker S."/>
            <person name="Barry K."/>
            <person name="Bills G."/>
            <person name="Bluhm B."/>
            <person name="Cannon C."/>
            <person name="Castanera R."/>
            <person name="Culley D."/>
            <person name="Daum C."/>
            <person name="Ezra D."/>
            <person name="Gonzalez J."/>
            <person name="Henrissat B."/>
            <person name="Kuo A."/>
            <person name="Liang C."/>
            <person name="Lipzen A."/>
            <person name="Lutzoni F."/>
            <person name="Magnuson J."/>
            <person name="Mondo S."/>
            <person name="Nolan M."/>
            <person name="Ohm R."/>
            <person name="Pangilinan J."/>
            <person name="Park H.-J."/>
            <person name="Ramirez L."/>
            <person name="Alfaro M."/>
            <person name="Sun H."/>
            <person name="Tritt A."/>
            <person name="Yoshinaga Y."/>
            <person name="Zwiers L.-H."/>
            <person name="Turgeon B."/>
            <person name="Goodwin S."/>
            <person name="Spatafora J."/>
            <person name="Crous P."/>
            <person name="Grigoriev I."/>
        </authorList>
    </citation>
    <scope>NUCLEOTIDE SEQUENCE</scope>
    <source>
        <strain evidence="3">CBS 113818</strain>
    </source>
</reference>
<evidence type="ECO:0008006" key="5">
    <source>
        <dbReference type="Google" id="ProtNLM"/>
    </source>
</evidence>
<proteinExistence type="predicted"/>
<dbReference type="Proteomes" id="UP000799424">
    <property type="component" value="Unassembled WGS sequence"/>
</dbReference>
<evidence type="ECO:0000313" key="3">
    <source>
        <dbReference type="EMBL" id="KAF2833791.1"/>
    </source>
</evidence>
<keyword evidence="4" id="KW-1185">Reference proteome</keyword>
<dbReference type="EMBL" id="MU006216">
    <property type="protein sequence ID" value="KAF2833791.1"/>
    <property type="molecule type" value="Genomic_DNA"/>
</dbReference>
<evidence type="ECO:0000256" key="2">
    <source>
        <dbReference type="SAM" id="SignalP"/>
    </source>
</evidence>
<accession>A0A6A7AKI1</accession>
<organism evidence="3 4">
    <name type="scientific">Ophiobolus disseminans</name>
    <dbReference type="NCBI Taxonomy" id="1469910"/>
    <lineage>
        <taxon>Eukaryota</taxon>
        <taxon>Fungi</taxon>
        <taxon>Dikarya</taxon>
        <taxon>Ascomycota</taxon>
        <taxon>Pezizomycotina</taxon>
        <taxon>Dothideomycetes</taxon>
        <taxon>Pleosporomycetidae</taxon>
        <taxon>Pleosporales</taxon>
        <taxon>Pleosporineae</taxon>
        <taxon>Phaeosphaeriaceae</taxon>
        <taxon>Ophiobolus</taxon>
    </lineage>
</organism>
<evidence type="ECO:0000256" key="1">
    <source>
        <dbReference type="SAM" id="MobiDB-lite"/>
    </source>
</evidence>